<name>A0A225WZC2_9STRA</name>
<organism evidence="1 2">
    <name type="scientific">Phytophthora megakarya</name>
    <dbReference type="NCBI Taxonomy" id="4795"/>
    <lineage>
        <taxon>Eukaryota</taxon>
        <taxon>Sar</taxon>
        <taxon>Stramenopiles</taxon>
        <taxon>Oomycota</taxon>
        <taxon>Peronosporomycetes</taxon>
        <taxon>Peronosporales</taxon>
        <taxon>Peronosporaceae</taxon>
        <taxon>Phytophthora</taxon>
    </lineage>
</organism>
<keyword evidence="2" id="KW-1185">Reference proteome</keyword>
<reference evidence="2" key="1">
    <citation type="submission" date="2017-03" db="EMBL/GenBank/DDBJ databases">
        <title>Phytopthora megakarya and P. palmivora, two closely related causual agents of cacao black pod achieved similar genome size and gene model numbers by different mechanisms.</title>
        <authorList>
            <person name="Ali S."/>
            <person name="Shao J."/>
            <person name="Larry D.J."/>
            <person name="Kronmiller B."/>
            <person name="Shen D."/>
            <person name="Strem M.D."/>
            <person name="Melnick R.L."/>
            <person name="Guiltinan M.J."/>
            <person name="Tyler B.M."/>
            <person name="Meinhardt L.W."/>
            <person name="Bailey B.A."/>
        </authorList>
    </citation>
    <scope>NUCLEOTIDE SEQUENCE [LARGE SCALE GENOMIC DNA]</scope>
    <source>
        <strain evidence="2">zdho120</strain>
    </source>
</reference>
<dbReference type="EMBL" id="NBNE01000094">
    <property type="protein sequence ID" value="OWZ22981.1"/>
    <property type="molecule type" value="Genomic_DNA"/>
</dbReference>
<proteinExistence type="predicted"/>
<comment type="caution">
    <text evidence="1">The sequence shown here is derived from an EMBL/GenBank/DDBJ whole genome shotgun (WGS) entry which is preliminary data.</text>
</comment>
<gene>
    <name evidence="1" type="ORF">PHMEG_0002224</name>
</gene>
<sequence>MQLPSTPYRVKGVYYPPQPHLLAAHRLFDDLNGEEVREFACVRFDAPIAIVMAPFTKSGRLALREQTELHFRPPSELEQLQRGSSNANFSSDFGAAGALPASDSRCTSCEDLLVSIGGLISVSGALRYDHARPLHSQVKRSFSSIRRVYPKHPSEPSSQ</sequence>
<dbReference type="AlphaFoldDB" id="A0A225WZC2"/>
<protein>
    <submittedName>
        <fullName evidence="1">Uncharacterized protein</fullName>
    </submittedName>
</protein>
<evidence type="ECO:0000313" key="1">
    <source>
        <dbReference type="EMBL" id="OWZ22981.1"/>
    </source>
</evidence>
<dbReference type="Proteomes" id="UP000198211">
    <property type="component" value="Unassembled WGS sequence"/>
</dbReference>
<accession>A0A225WZC2</accession>
<evidence type="ECO:0000313" key="2">
    <source>
        <dbReference type="Proteomes" id="UP000198211"/>
    </source>
</evidence>
<dbReference type="OrthoDB" id="129284at2759"/>